<evidence type="ECO:0000313" key="1">
    <source>
        <dbReference type="EMBL" id="SVC54943.1"/>
    </source>
</evidence>
<sequence>KQLGRPVRLTPIEISSLIRGSLQESMRGGLPKHMLMDTDGGTVFGQVTVAFPEYGRGPIRSLTRDHYRYYIATYTGRRLPSEDERRLRSNMNGMLKVSEKVFKKRYKNIDIHLPIVSDETNITSRYAVFKNIETGTELVIRVSDHPRTMEEAVGSFPFLSWNEAHKNESLDFSDIDTAVKLLSEGKMEGMNAAEAFLTHRLGEPFRGITPVFARKGTYQDLKRGIKDKAKLQRIEFLETQERDSIAIINDDSVMYSIAPDRDLPDGGEFLRRTSGGRKRSLAEALHETTLSARLKNIWGAWVQGAVDAYRPIRNRLGDDGERAWMMMQLSENSHGLLQAVLNYGKPKEVYKDGEFDWYSVDTNSEGLIDILRGL</sequence>
<reference evidence="1" key="1">
    <citation type="submission" date="2018-05" db="EMBL/GenBank/DDBJ databases">
        <authorList>
            <person name="Lanie J.A."/>
            <person name="Ng W.-L."/>
            <person name="Kazmierczak K.M."/>
            <person name="Andrzejewski T.M."/>
            <person name="Davidsen T.M."/>
            <person name="Wayne K.J."/>
            <person name="Tettelin H."/>
            <person name="Glass J.I."/>
            <person name="Rusch D."/>
            <person name="Podicherti R."/>
            <person name="Tsui H.-C.T."/>
            <person name="Winkler M.E."/>
        </authorList>
    </citation>
    <scope>NUCLEOTIDE SEQUENCE</scope>
</reference>
<protein>
    <submittedName>
        <fullName evidence="1">Uncharacterized protein</fullName>
    </submittedName>
</protein>
<gene>
    <name evidence="1" type="ORF">METZ01_LOCUS307797</name>
</gene>
<accession>A0A382N114</accession>
<feature type="non-terminal residue" evidence="1">
    <location>
        <position position="374"/>
    </location>
</feature>
<dbReference type="AlphaFoldDB" id="A0A382N114"/>
<name>A0A382N114_9ZZZZ</name>
<organism evidence="1">
    <name type="scientific">marine metagenome</name>
    <dbReference type="NCBI Taxonomy" id="408172"/>
    <lineage>
        <taxon>unclassified sequences</taxon>
        <taxon>metagenomes</taxon>
        <taxon>ecological metagenomes</taxon>
    </lineage>
</organism>
<feature type="non-terminal residue" evidence="1">
    <location>
        <position position="1"/>
    </location>
</feature>
<proteinExistence type="predicted"/>
<dbReference type="EMBL" id="UINC01097328">
    <property type="protein sequence ID" value="SVC54943.1"/>
    <property type="molecule type" value="Genomic_DNA"/>
</dbReference>